<dbReference type="GO" id="GO:0000981">
    <property type="term" value="F:DNA-binding transcription factor activity, RNA polymerase II-specific"/>
    <property type="evidence" value="ECO:0007669"/>
    <property type="project" value="TreeGrafter"/>
</dbReference>
<keyword evidence="5" id="KW-0539">Nucleus</keyword>
<dbReference type="RefSeq" id="XP_030990366.1">
    <property type="nucleotide sequence ID" value="XM_031144851.1"/>
</dbReference>
<comment type="caution">
    <text evidence="6">The sequence shown here is derived from an EMBL/GenBank/DDBJ whole genome shotgun (WGS) entry which is preliminary data.</text>
</comment>
<dbReference type="Proteomes" id="UP000319257">
    <property type="component" value="Unassembled WGS sequence"/>
</dbReference>
<evidence type="ECO:0000313" key="7">
    <source>
        <dbReference type="Proteomes" id="UP000319257"/>
    </source>
</evidence>
<evidence type="ECO:0000256" key="2">
    <source>
        <dbReference type="ARBA" id="ARBA00023015"/>
    </source>
</evidence>
<proteinExistence type="predicted"/>
<comment type="subcellular location">
    <subcellularLocation>
        <location evidence="1">Nucleus</location>
    </subcellularLocation>
</comment>
<accession>A0A507AG42</accession>
<evidence type="ECO:0000256" key="3">
    <source>
        <dbReference type="ARBA" id="ARBA00023125"/>
    </source>
</evidence>
<reference evidence="6 7" key="1">
    <citation type="submission" date="2019-06" db="EMBL/GenBank/DDBJ databases">
        <title>Draft genome sequence of the filamentous fungus Phialemoniopsis curvata isolated from diesel fuel.</title>
        <authorList>
            <person name="Varaljay V.A."/>
            <person name="Lyon W.J."/>
            <person name="Crouch A.L."/>
            <person name="Drake C.E."/>
            <person name="Hollomon J.M."/>
            <person name="Nadeau L.J."/>
            <person name="Nunn H.S."/>
            <person name="Stevenson B.S."/>
            <person name="Bojanowski C.L."/>
            <person name="Crookes-Goodson W.J."/>
        </authorList>
    </citation>
    <scope>NUCLEOTIDE SEQUENCE [LARGE SCALE GENOMIC DNA]</scope>
    <source>
        <strain evidence="6 7">D216</strain>
    </source>
</reference>
<evidence type="ECO:0000256" key="4">
    <source>
        <dbReference type="ARBA" id="ARBA00023163"/>
    </source>
</evidence>
<keyword evidence="4" id="KW-0804">Transcription</keyword>
<protein>
    <submittedName>
        <fullName evidence="6">Uncharacterized protein</fullName>
    </submittedName>
</protein>
<gene>
    <name evidence="6" type="ORF">E0L32_009844</name>
</gene>
<dbReference type="InterPro" id="IPR051089">
    <property type="entry name" value="prtT"/>
</dbReference>
<keyword evidence="3" id="KW-0238">DNA-binding</keyword>
<name>A0A507AG42_9PEZI</name>
<dbReference type="InParanoid" id="A0A507AG42"/>
<dbReference type="PANTHER" id="PTHR31845:SF10">
    <property type="entry name" value="ZN(II)2CYS6 TRANSCRIPTION FACTOR (EUROFUNG)"/>
    <property type="match status" value="1"/>
</dbReference>
<dbReference type="EMBL" id="SKBQ01000075">
    <property type="protein sequence ID" value="TPX08655.1"/>
    <property type="molecule type" value="Genomic_DNA"/>
</dbReference>
<sequence>MLGFEKSEDLLQGLLVHLAFYQYHLRPQRQQMLLITQLCVNLVYDLGLDDLRGFRRGLQKEGPQSGVDICNRATEARLLLGAYYLAAVYTNKLKKRSIMPHTKKMTHAAVWLAEQQQYPTDGLIQHLVATQELSRRIHDTFSYDSLDNAEPSAEAITFAIVKSFFQEVDRLEKVVPSYYKNNGTLERPHPTPEIGNADTTKVTLAMEFPAMRAMAQEATLYELFWTTANSSQAISPTRANLLWESIQSYKSFVSGLTKYDNDEAFYLTFATFSKLCSVLAWLAKLVDFALESPPDSQDWRGTAGAATIISHPCEFMIQADTELPHLLRLTQHKLNAMAKGIVNRSSEPDCMTTFSILVGSVLSGFDKRMGQVNGSLNGSCAAAPVTAEGVIPDFHVGQSVSPAQAPLP</sequence>
<keyword evidence="2" id="KW-0805">Transcription regulation</keyword>
<evidence type="ECO:0000256" key="1">
    <source>
        <dbReference type="ARBA" id="ARBA00004123"/>
    </source>
</evidence>
<dbReference type="AlphaFoldDB" id="A0A507AG42"/>
<keyword evidence="7" id="KW-1185">Reference proteome</keyword>
<dbReference type="GeneID" id="41977291"/>
<dbReference type="GO" id="GO:0000976">
    <property type="term" value="F:transcription cis-regulatory region binding"/>
    <property type="evidence" value="ECO:0007669"/>
    <property type="project" value="TreeGrafter"/>
</dbReference>
<dbReference type="STRING" id="1093900.A0A507AG42"/>
<evidence type="ECO:0000256" key="5">
    <source>
        <dbReference type="ARBA" id="ARBA00023242"/>
    </source>
</evidence>
<evidence type="ECO:0000313" key="6">
    <source>
        <dbReference type="EMBL" id="TPX08655.1"/>
    </source>
</evidence>
<organism evidence="6 7">
    <name type="scientific">Thyridium curvatum</name>
    <dbReference type="NCBI Taxonomy" id="1093900"/>
    <lineage>
        <taxon>Eukaryota</taxon>
        <taxon>Fungi</taxon>
        <taxon>Dikarya</taxon>
        <taxon>Ascomycota</taxon>
        <taxon>Pezizomycotina</taxon>
        <taxon>Sordariomycetes</taxon>
        <taxon>Sordariomycetidae</taxon>
        <taxon>Thyridiales</taxon>
        <taxon>Thyridiaceae</taxon>
        <taxon>Thyridium</taxon>
    </lineage>
</organism>
<dbReference type="OrthoDB" id="1600564at2759"/>
<dbReference type="PANTHER" id="PTHR31845">
    <property type="entry name" value="FINGER DOMAIN PROTEIN, PUTATIVE-RELATED"/>
    <property type="match status" value="1"/>
</dbReference>
<dbReference type="GO" id="GO:0005634">
    <property type="term" value="C:nucleus"/>
    <property type="evidence" value="ECO:0007669"/>
    <property type="project" value="UniProtKB-SubCell"/>
</dbReference>